<dbReference type="CDD" id="cd09329">
    <property type="entry name" value="LIM3_abLIM"/>
    <property type="match status" value="1"/>
</dbReference>
<dbReference type="SMART" id="SM00153">
    <property type="entry name" value="VHP"/>
    <property type="match status" value="1"/>
</dbReference>
<keyword evidence="3" id="KW-0597">Phosphoprotein</keyword>
<dbReference type="SUPFAM" id="SSF47050">
    <property type="entry name" value="VHP, Villin headpiece domain"/>
    <property type="match status" value="1"/>
</dbReference>
<evidence type="ECO:0000256" key="7">
    <source>
        <dbReference type="ARBA" id="ARBA00023038"/>
    </source>
</evidence>
<dbReference type="InterPro" id="IPR003128">
    <property type="entry name" value="Villin_headpiece"/>
</dbReference>
<evidence type="ECO:0000256" key="1">
    <source>
        <dbReference type="ARBA" id="ARBA00004496"/>
    </source>
</evidence>
<comment type="subcellular location">
    <subcellularLocation>
        <location evidence="1">Cytoplasm</location>
    </subcellularLocation>
</comment>
<feature type="domain" description="LIM zinc-binding" evidence="10">
    <location>
        <begin position="214"/>
        <end position="273"/>
    </location>
</feature>
<evidence type="ECO:0000313" key="12">
    <source>
        <dbReference type="Proteomes" id="UP000694845"/>
    </source>
</evidence>
<feature type="domain" description="LIM zinc-binding" evidence="10">
    <location>
        <begin position="92"/>
        <end position="153"/>
    </location>
</feature>
<dbReference type="SUPFAM" id="SSF57716">
    <property type="entry name" value="Glucocorticoid receptor-like (DNA-binding domain)"/>
    <property type="match status" value="5"/>
</dbReference>
<keyword evidence="6 8" id="KW-0862">Zinc</keyword>
<dbReference type="PROSITE" id="PS00478">
    <property type="entry name" value="LIM_DOMAIN_1"/>
    <property type="match status" value="3"/>
</dbReference>
<gene>
    <name evidence="13" type="primary">LOC110982478</name>
</gene>
<dbReference type="AlphaFoldDB" id="A0A8B7YTH1"/>
<proteinExistence type="predicted"/>
<feature type="region of interest" description="Disordered" evidence="9">
    <location>
        <begin position="433"/>
        <end position="509"/>
    </location>
</feature>
<evidence type="ECO:0000313" key="13">
    <source>
        <dbReference type="RefSeq" id="XP_022096589.1"/>
    </source>
</evidence>
<keyword evidence="7 8" id="KW-0440">LIM domain</keyword>
<dbReference type="Pfam" id="PF00412">
    <property type="entry name" value="LIM"/>
    <property type="match status" value="4"/>
</dbReference>
<dbReference type="GO" id="GO:0030032">
    <property type="term" value="P:lamellipodium assembly"/>
    <property type="evidence" value="ECO:0007669"/>
    <property type="project" value="TreeGrafter"/>
</dbReference>
<feature type="region of interest" description="Disordered" evidence="9">
    <location>
        <begin position="724"/>
        <end position="751"/>
    </location>
</feature>
<keyword evidence="12" id="KW-1185">Reference proteome</keyword>
<dbReference type="PROSITE" id="PS51089">
    <property type="entry name" value="HP"/>
    <property type="match status" value="1"/>
</dbReference>
<evidence type="ECO:0000256" key="9">
    <source>
        <dbReference type="SAM" id="MobiDB-lite"/>
    </source>
</evidence>
<keyword evidence="4 8" id="KW-0479">Metal-binding</keyword>
<dbReference type="GO" id="GO:0007010">
    <property type="term" value="P:cytoskeleton organization"/>
    <property type="evidence" value="ECO:0007669"/>
    <property type="project" value="InterPro"/>
</dbReference>
<dbReference type="InterPro" id="IPR036886">
    <property type="entry name" value="Villin_headpiece_dom_sf"/>
</dbReference>
<dbReference type="Gene3D" id="1.10.950.10">
    <property type="entry name" value="Villin headpiece domain"/>
    <property type="match status" value="1"/>
</dbReference>
<feature type="region of interest" description="Disordered" evidence="9">
    <location>
        <begin position="560"/>
        <end position="667"/>
    </location>
</feature>
<dbReference type="GO" id="GO:0015629">
    <property type="term" value="C:actin cytoskeleton"/>
    <property type="evidence" value="ECO:0007669"/>
    <property type="project" value="TreeGrafter"/>
</dbReference>
<evidence type="ECO:0000256" key="8">
    <source>
        <dbReference type="PROSITE-ProRule" id="PRU00125"/>
    </source>
</evidence>
<accession>A0A8B7YTH1</accession>
<evidence type="ECO:0000256" key="6">
    <source>
        <dbReference type="ARBA" id="ARBA00022833"/>
    </source>
</evidence>
<dbReference type="GeneID" id="110982478"/>
<feature type="region of interest" description="Disordered" evidence="9">
    <location>
        <begin position="680"/>
        <end position="702"/>
    </location>
</feature>
<dbReference type="PANTHER" id="PTHR24213">
    <property type="entry name" value="ACTIN-BINDING LIM PROTEIN"/>
    <property type="match status" value="1"/>
</dbReference>
<dbReference type="InterPro" id="IPR032402">
    <property type="entry name" value="AbLIM_anchor"/>
</dbReference>
<dbReference type="Pfam" id="PF02209">
    <property type="entry name" value="VHP"/>
    <property type="match status" value="1"/>
</dbReference>
<feature type="domain" description="HP" evidence="11">
    <location>
        <begin position="753"/>
        <end position="818"/>
    </location>
</feature>
<dbReference type="CDD" id="cd09327">
    <property type="entry name" value="LIM1_abLIM"/>
    <property type="match status" value="1"/>
</dbReference>
<feature type="compositionally biased region" description="Low complexity" evidence="9">
    <location>
        <begin position="356"/>
        <end position="372"/>
    </location>
</feature>
<name>A0A8B7YTH1_ACAPL</name>
<feature type="region of interest" description="Disordered" evidence="9">
    <location>
        <begin position="356"/>
        <end position="393"/>
    </location>
</feature>
<reference evidence="13" key="1">
    <citation type="submission" date="2025-08" db="UniProtKB">
        <authorList>
            <consortium name="RefSeq"/>
        </authorList>
    </citation>
    <scope>IDENTIFICATION</scope>
</reference>
<dbReference type="Pfam" id="PF16182">
    <property type="entry name" value="AbLIM_anchor"/>
    <property type="match status" value="1"/>
</dbReference>
<keyword evidence="5" id="KW-0677">Repeat</keyword>
<feature type="region of interest" description="Disordered" evidence="9">
    <location>
        <begin position="183"/>
        <end position="204"/>
    </location>
</feature>
<organism evidence="12 13">
    <name type="scientific">Acanthaster planci</name>
    <name type="common">Crown-of-thorns starfish</name>
    <dbReference type="NCBI Taxonomy" id="133434"/>
    <lineage>
        <taxon>Eukaryota</taxon>
        <taxon>Metazoa</taxon>
        <taxon>Echinodermata</taxon>
        <taxon>Eleutherozoa</taxon>
        <taxon>Asterozoa</taxon>
        <taxon>Asteroidea</taxon>
        <taxon>Valvatacea</taxon>
        <taxon>Valvatida</taxon>
        <taxon>Acanthasteridae</taxon>
        <taxon>Acanthaster</taxon>
    </lineage>
</organism>
<feature type="domain" description="LIM zinc-binding" evidence="10">
    <location>
        <begin position="32"/>
        <end position="91"/>
    </location>
</feature>
<evidence type="ECO:0000259" key="11">
    <source>
        <dbReference type="PROSITE" id="PS51089"/>
    </source>
</evidence>
<dbReference type="CDD" id="cd09330">
    <property type="entry name" value="LIM4_abLIM"/>
    <property type="match status" value="1"/>
</dbReference>
<dbReference type="GO" id="GO:0046872">
    <property type="term" value="F:metal ion binding"/>
    <property type="evidence" value="ECO:0007669"/>
    <property type="project" value="UniProtKB-KW"/>
</dbReference>
<dbReference type="PROSITE" id="PS50023">
    <property type="entry name" value="LIM_DOMAIN_2"/>
    <property type="match status" value="3"/>
</dbReference>
<dbReference type="FunFam" id="2.10.110.10:FF:000055">
    <property type="entry name" value="Actin binding LIM protein 1"/>
    <property type="match status" value="1"/>
</dbReference>
<evidence type="ECO:0000259" key="10">
    <source>
        <dbReference type="PROSITE" id="PS50023"/>
    </source>
</evidence>
<feature type="compositionally biased region" description="Polar residues" evidence="9">
    <location>
        <begin position="374"/>
        <end position="393"/>
    </location>
</feature>
<dbReference type="GO" id="GO:0051015">
    <property type="term" value="F:actin filament binding"/>
    <property type="evidence" value="ECO:0007669"/>
    <property type="project" value="TreeGrafter"/>
</dbReference>
<dbReference type="RefSeq" id="XP_022096589.1">
    <property type="nucleotide sequence ID" value="XM_022240897.1"/>
</dbReference>
<evidence type="ECO:0000256" key="5">
    <source>
        <dbReference type="ARBA" id="ARBA00022737"/>
    </source>
</evidence>
<dbReference type="InterPro" id="IPR001781">
    <property type="entry name" value="Znf_LIM"/>
</dbReference>
<evidence type="ECO:0000256" key="3">
    <source>
        <dbReference type="ARBA" id="ARBA00022553"/>
    </source>
</evidence>
<keyword evidence="2" id="KW-0963">Cytoplasm</keyword>
<dbReference type="FunFam" id="2.10.110.10:FF:000210">
    <property type="entry name" value="Actin-binding LIM protein family, member 3"/>
    <property type="match status" value="1"/>
</dbReference>
<dbReference type="KEGG" id="aplc:110982478"/>
<dbReference type="OrthoDB" id="1746725at2759"/>
<dbReference type="SMART" id="SM00132">
    <property type="entry name" value="LIM"/>
    <property type="match status" value="4"/>
</dbReference>
<sequence>MAAFLVVTKASIIWNEFYIKTVTIPKGQKKKVTCRGCRKPCSGEVLRVQNEYFHLKCFRCCLCASSLSQGGFFTKDGKFYCATDYQDQFGTKCKACGEYLEGEVVTALGDTYHKFCFVCARCGHAFDSGDEVSLDKKLGCCFCLHCHLQCSLCRLTIAPGEKVTYNGNEVLCSKCTPATMEGPANGTVPSKERKSSKFSKTSSAKPKQAVTATIRCAHCRKEILNGQALIALDKHWHVGCFQCTVCNKLLSGEYMGREGRPYCEKHYQQNFGVRCCHCEQFITGRVLEAGDKRYHPTCARCGRCGSHFSEGEDMYIQGTEIWHPDCSKSLKVIDLSPLKLKENAVLYDYNRNRLTSPRARSLSPSSSRFHSPALTPTRSSNSLSPQSPDFAQSYLSPDAVDATKLYPRVLQSSAEPPTSPNFHRPEYVNKGEEFNYKEQPRVTPQQVKKWSQGRAGRPRPRSAFESFMPKPKPIKDEELSVDLIKASKFPAAKKPPPNELPKVEREDWPGPPFPPIIKRWWSKSLGTLELDAQEKEEEIAIKEEVEKMPSGLGKEILKAELTKTKPDNLDPRSASRTPSAKKEPPIHTRYASSVNAAPLRLRERSRHSPEDLFRVDGARSATLPANMRNMSLSEAYRKASSLPPDSRSGPPSWFNDGLSDGYQSPGGYLSPPGYLSPVSGGYRTPSGFQSPNGYASDADFSRMGSSEDELRMLRITRGRSLPSVVQQKMKNSKEKITPSTKEKGKSMSNIPVKPTKEIYPLATLLTTNYRLPKDVDRKNLELHLSAEDFLRAFQMPYEDYFRLPRWRQVELKKQALLF</sequence>
<dbReference type="Gene3D" id="2.10.110.10">
    <property type="entry name" value="Cysteine Rich Protein"/>
    <property type="match status" value="4"/>
</dbReference>
<feature type="compositionally biased region" description="Basic and acidic residues" evidence="9">
    <location>
        <begin position="731"/>
        <end position="745"/>
    </location>
</feature>
<dbReference type="Proteomes" id="UP000694845">
    <property type="component" value="Unplaced"/>
</dbReference>
<dbReference type="PANTHER" id="PTHR24213:SF9">
    <property type="entry name" value="UNCOORDINATED 115A, ISOFORM B-RELATED"/>
    <property type="match status" value="1"/>
</dbReference>
<protein>
    <submittedName>
        <fullName evidence="13">Actin-binding LIM protein 3-like isoform X1</fullName>
    </submittedName>
</protein>
<evidence type="ECO:0000256" key="2">
    <source>
        <dbReference type="ARBA" id="ARBA00022490"/>
    </source>
</evidence>
<dbReference type="InterPro" id="IPR051618">
    <property type="entry name" value="Actin-binding_LIM"/>
</dbReference>
<feature type="compositionally biased region" description="Basic and acidic residues" evidence="9">
    <location>
        <begin position="560"/>
        <end position="570"/>
    </location>
</feature>
<feature type="compositionally biased region" description="Basic and acidic residues" evidence="9">
    <location>
        <begin position="600"/>
        <end position="617"/>
    </location>
</feature>
<evidence type="ECO:0000256" key="4">
    <source>
        <dbReference type="ARBA" id="ARBA00022723"/>
    </source>
</evidence>